<dbReference type="AlphaFoldDB" id="A0A3M9MF33"/>
<comment type="caution">
    <text evidence="2">The sequence shown here is derived from an EMBL/GenBank/DDBJ whole genome shotgun (WGS) entry which is preliminary data.</text>
</comment>
<feature type="compositionally biased region" description="Low complexity" evidence="1">
    <location>
        <begin position="289"/>
        <end position="309"/>
    </location>
</feature>
<feature type="region of interest" description="Disordered" evidence="1">
    <location>
        <begin position="237"/>
        <end position="315"/>
    </location>
</feature>
<evidence type="ECO:0000256" key="1">
    <source>
        <dbReference type="SAM" id="MobiDB-lite"/>
    </source>
</evidence>
<evidence type="ECO:0000313" key="3">
    <source>
        <dbReference type="Proteomes" id="UP000271678"/>
    </source>
</evidence>
<accession>A0A3M9MF33</accession>
<evidence type="ECO:0008006" key="4">
    <source>
        <dbReference type="Google" id="ProtNLM"/>
    </source>
</evidence>
<reference evidence="2 3" key="1">
    <citation type="submission" date="2018-11" db="EMBL/GenBank/DDBJ databases">
        <title>Draft genome of Simplicispira Flexivirga sp. BO-16.</title>
        <authorList>
            <person name="Im W.T."/>
        </authorList>
    </citation>
    <scope>NUCLEOTIDE SEQUENCE [LARGE SCALE GENOMIC DNA]</scope>
    <source>
        <strain evidence="2 3">BO-16</strain>
    </source>
</reference>
<name>A0A3M9MF33_9MICO</name>
<sequence>MINQASHDDENPGQDASGGDDQDATTGEEPSVPAPVPLTSTKLVRRARRLLAQVAPAEAEESAATRRAHALGVQVYPHDEPGLSVLRAVLPTYDAMRVLAGVNELAGHLHQDTTTSKSLDECRVDAFTELFLGNVTVDTTCVLRIPVIPTGHGAGPGLGVAGFTPKASGAVPAPGRVSMVLAGAAGGFSCGGPVKAPALVSSSVEPRMRELLRSSSREGLDLLAGWVRRARLKAPQPVRAPWPGWTGAGAPLTTGNTCPPRTAKHYATPREQPNKPGHPAPGGGSVTQSSKESASSPPEYSPSYATSSAPPSPAP</sequence>
<proteinExistence type="predicted"/>
<dbReference type="RefSeq" id="WP_123270831.1">
    <property type="nucleotide sequence ID" value="NZ_RJJQ01000005.1"/>
</dbReference>
<feature type="compositionally biased region" description="Basic and acidic residues" evidence="1">
    <location>
        <begin position="1"/>
        <end position="10"/>
    </location>
</feature>
<keyword evidence="3" id="KW-1185">Reference proteome</keyword>
<dbReference type="OrthoDB" id="3541361at2"/>
<protein>
    <recommendedName>
        <fullName evidence="4">DUF222 domain-containing protein</fullName>
    </recommendedName>
</protein>
<dbReference type="Proteomes" id="UP000271678">
    <property type="component" value="Unassembled WGS sequence"/>
</dbReference>
<organism evidence="2 3">
    <name type="scientific">Flexivirga caeni</name>
    <dbReference type="NCBI Taxonomy" id="2294115"/>
    <lineage>
        <taxon>Bacteria</taxon>
        <taxon>Bacillati</taxon>
        <taxon>Actinomycetota</taxon>
        <taxon>Actinomycetes</taxon>
        <taxon>Micrococcales</taxon>
        <taxon>Dermacoccaceae</taxon>
        <taxon>Flexivirga</taxon>
    </lineage>
</organism>
<dbReference type="EMBL" id="RJJQ01000005">
    <property type="protein sequence ID" value="RNI23248.1"/>
    <property type="molecule type" value="Genomic_DNA"/>
</dbReference>
<gene>
    <name evidence="2" type="ORF">EFY87_07415</name>
</gene>
<feature type="region of interest" description="Disordered" evidence="1">
    <location>
        <begin position="1"/>
        <end position="40"/>
    </location>
</feature>
<evidence type="ECO:0000313" key="2">
    <source>
        <dbReference type="EMBL" id="RNI23248.1"/>
    </source>
</evidence>